<evidence type="ECO:0000256" key="3">
    <source>
        <dbReference type="ARBA" id="ARBA00022676"/>
    </source>
</evidence>
<evidence type="ECO:0000259" key="6">
    <source>
        <dbReference type="Pfam" id="PF00534"/>
    </source>
</evidence>
<dbReference type="SUPFAM" id="SSF56784">
    <property type="entry name" value="HAD-like"/>
    <property type="match status" value="1"/>
</dbReference>
<dbReference type="Gene3D" id="3.40.50.1000">
    <property type="entry name" value="HAD superfamily/HAD-like"/>
    <property type="match status" value="1"/>
</dbReference>
<evidence type="ECO:0000259" key="8">
    <source>
        <dbReference type="Pfam" id="PF13439"/>
    </source>
</evidence>
<feature type="domain" description="Sucrose phosphatase-like" evidence="7">
    <location>
        <begin position="475"/>
        <end position="711"/>
    </location>
</feature>
<dbReference type="Pfam" id="PF13439">
    <property type="entry name" value="Glyco_transf_4"/>
    <property type="match status" value="1"/>
</dbReference>
<dbReference type="AlphaFoldDB" id="A0A327JI48"/>
<dbReference type="InterPro" id="IPR012821">
    <property type="entry name" value="Sucrose_P_synth_Pase-like_dom"/>
</dbReference>
<gene>
    <name evidence="9" type="ORF">CH339_17075</name>
</gene>
<evidence type="ECO:0000256" key="1">
    <source>
        <dbReference type="ARBA" id="ARBA00006530"/>
    </source>
</evidence>
<dbReference type="CDD" id="cd03800">
    <property type="entry name" value="GT4_sucrose_synthase"/>
    <property type="match status" value="1"/>
</dbReference>
<dbReference type="NCBIfam" id="TIGR02471">
    <property type="entry name" value="sucr_syn_bact_C"/>
    <property type="match status" value="1"/>
</dbReference>
<dbReference type="EMBL" id="NPEV01000042">
    <property type="protein sequence ID" value="RAI25671.1"/>
    <property type="molecule type" value="Genomic_DNA"/>
</dbReference>
<feature type="domain" description="Glycosyltransferase subfamily 4-like N-terminal" evidence="8">
    <location>
        <begin position="34"/>
        <end position="231"/>
    </location>
</feature>
<sequence>MVNIKEGDLYLVHLSVHGLIRGQNLELGRDADTGGQTTYVVELVEALGRMKEVGKVDLFTRRVADPAVDPEYGEPTEQIADNVRIVRIDAGPSEEYLYKEHLWDHLDNFVDNALAHFRAEGRTPDLLHSHYADAGYVGTRLAHILGVPLIHTGHSLGRVKRRRLLATGLTREQIEARYNMSRRIEAEENTLATAERVITSTHQEIEEQYALYDHYQPEQMRVIPPGADLNRFYPPSEAEGDPRKAPIAAEIDRFLNEPDKPFILALSRPDARKNISGLVTAYGESPELQDLANLVIVAGNRDDIADMDDGAQEVLTDLLLLFDRYDLYGKVSYPKHHKADDVPEIYRLASARKGVFVNPALTEPFGLTLIEAAASGIPIVATEDGGPRDIVGNCDNGLLVDVLDTDAITEAIRKVLEDDDVWETYARNGVKGVRTHYSWEAHSRTYLDEAVPVIDRSGLLFRPELRRKDSVYRDRAIFTDLDQNLLGDPDSLPEFVERMRRNRSTASFGIATGRRLDSALRALRRNKIPEPDVLITSGGTQIHYAPDLTADVAWARHIDHHWMPRKVRKLLADTPGLELQPPAEQSWFKISYYYDPSIAPSMDELNSLMHREEMAVNIMLSFGQFLDILPIRATKGLAVRYVTDRWGIPIDQTLVAGGSGADEDMMRGNTLAAVVANRHDEELSQLVDLERIYFATQPFARGILEAIDHYDFFGECRAPEPEEKETESAET</sequence>
<dbReference type="EC" id="2.4.1.14" evidence="2"/>
<dbReference type="PANTHER" id="PTHR46039:SF5">
    <property type="entry name" value="SUCROSE-PHOSPHATE SYNTHASE 3-RELATED"/>
    <property type="match status" value="1"/>
</dbReference>
<dbReference type="Pfam" id="PF05116">
    <property type="entry name" value="S6PP"/>
    <property type="match status" value="1"/>
</dbReference>
<comment type="similarity">
    <text evidence="1">Belongs to the glycosyltransferase 1 family.</text>
</comment>
<dbReference type="SUPFAM" id="SSF53756">
    <property type="entry name" value="UDP-Glycosyltransferase/glycogen phosphorylase"/>
    <property type="match status" value="1"/>
</dbReference>
<dbReference type="Gene3D" id="3.90.1070.10">
    <property type="match status" value="1"/>
</dbReference>
<keyword evidence="4" id="KW-0808">Transferase</keyword>
<feature type="domain" description="Glycosyl transferase family 1" evidence="6">
    <location>
        <begin position="255"/>
        <end position="427"/>
    </location>
</feature>
<dbReference type="GO" id="GO:0046524">
    <property type="term" value="F:sucrose-phosphate synthase activity"/>
    <property type="evidence" value="ECO:0007669"/>
    <property type="project" value="UniProtKB-EC"/>
</dbReference>
<keyword evidence="3" id="KW-0328">Glycosyltransferase</keyword>
<evidence type="ECO:0000256" key="5">
    <source>
        <dbReference type="ARBA" id="ARBA00047471"/>
    </source>
</evidence>
<dbReference type="OrthoDB" id="7847955at2"/>
<dbReference type="PANTHER" id="PTHR46039">
    <property type="entry name" value="SUCROSE-PHOSPHATE SYNTHASE 3-RELATED"/>
    <property type="match status" value="1"/>
</dbReference>
<keyword evidence="10" id="KW-1185">Reference proteome</keyword>
<organism evidence="9 10">
    <name type="scientific">Rhodobium orientis</name>
    <dbReference type="NCBI Taxonomy" id="34017"/>
    <lineage>
        <taxon>Bacteria</taxon>
        <taxon>Pseudomonadati</taxon>
        <taxon>Pseudomonadota</taxon>
        <taxon>Alphaproteobacteria</taxon>
        <taxon>Hyphomicrobiales</taxon>
        <taxon>Rhodobiaceae</taxon>
        <taxon>Rhodobium</taxon>
    </lineage>
</organism>
<dbReference type="InterPro" id="IPR028098">
    <property type="entry name" value="Glyco_trans_4-like_N"/>
</dbReference>
<proteinExistence type="inferred from homology"/>
<dbReference type="InterPro" id="IPR036412">
    <property type="entry name" value="HAD-like_sf"/>
</dbReference>
<reference evidence="9 10" key="1">
    <citation type="submission" date="2017-07" db="EMBL/GenBank/DDBJ databases">
        <title>Draft Genome Sequences of Select Purple Nonsulfur Bacteria.</title>
        <authorList>
            <person name="Lasarre B."/>
            <person name="Mckinlay J.B."/>
        </authorList>
    </citation>
    <scope>NUCLEOTIDE SEQUENCE [LARGE SCALE GENOMIC DNA]</scope>
    <source>
        <strain evidence="9 10">DSM 11290</strain>
    </source>
</reference>
<dbReference type="GO" id="GO:0016787">
    <property type="term" value="F:hydrolase activity"/>
    <property type="evidence" value="ECO:0007669"/>
    <property type="project" value="UniProtKB-KW"/>
</dbReference>
<dbReference type="Pfam" id="PF00534">
    <property type="entry name" value="Glycos_transf_1"/>
    <property type="match status" value="1"/>
</dbReference>
<dbReference type="Proteomes" id="UP000249299">
    <property type="component" value="Unassembled WGS sequence"/>
</dbReference>
<name>A0A327JI48_9HYPH</name>
<dbReference type="Gene3D" id="3.40.50.2000">
    <property type="entry name" value="Glycogen Phosphorylase B"/>
    <property type="match status" value="2"/>
</dbReference>
<comment type="caution">
    <text evidence="9">The sequence shown here is derived from an EMBL/GenBank/DDBJ whole genome shotgun (WGS) entry which is preliminary data.</text>
</comment>
<dbReference type="InterPro" id="IPR023214">
    <property type="entry name" value="HAD_sf"/>
</dbReference>
<comment type="catalytic activity">
    <reaction evidence="5">
        <text>beta-D-fructose 6-phosphate + UDP-alpha-D-glucose = sucrose 6(F)-phosphate + UDP + H(+)</text>
        <dbReference type="Rhea" id="RHEA:22172"/>
        <dbReference type="ChEBI" id="CHEBI:15378"/>
        <dbReference type="ChEBI" id="CHEBI:57634"/>
        <dbReference type="ChEBI" id="CHEBI:57723"/>
        <dbReference type="ChEBI" id="CHEBI:58223"/>
        <dbReference type="ChEBI" id="CHEBI:58885"/>
        <dbReference type="EC" id="2.4.1.14"/>
    </reaction>
</comment>
<protein>
    <recommendedName>
        <fullName evidence="2">sucrose-phosphate synthase</fullName>
        <ecNumber evidence="2">2.4.1.14</ecNumber>
    </recommendedName>
</protein>
<dbReference type="InterPro" id="IPR006380">
    <property type="entry name" value="SPP-like_dom"/>
</dbReference>
<keyword evidence="9" id="KW-0378">Hydrolase</keyword>
<evidence type="ECO:0000313" key="10">
    <source>
        <dbReference type="Proteomes" id="UP000249299"/>
    </source>
</evidence>
<evidence type="ECO:0000313" key="9">
    <source>
        <dbReference type="EMBL" id="RAI25671.1"/>
    </source>
</evidence>
<evidence type="ECO:0000256" key="2">
    <source>
        <dbReference type="ARBA" id="ARBA00012536"/>
    </source>
</evidence>
<dbReference type="InterPro" id="IPR044161">
    <property type="entry name" value="SPS"/>
</dbReference>
<accession>A0A327JI48</accession>
<evidence type="ECO:0000256" key="4">
    <source>
        <dbReference type="ARBA" id="ARBA00022679"/>
    </source>
</evidence>
<evidence type="ECO:0000259" key="7">
    <source>
        <dbReference type="Pfam" id="PF05116"/>
    </source>
</evidence>
<dbReference type="NCBIfam" id="TIGR02472">
    <property type="entry name" value="sucr_P_syn_N"/>
    <property type="match status" value="1"/>
</dbReference>
<dbReference type="InterPro" id="IPR012822">
    <property type="entry name" value="SucroseP_synth_GlycoTrfase_dom"/>
</dbReference>
<dbReference type="InterPro" id="IPR001296">
    <property type="entry name" value="Glyco_trans_1"/>
</dbReference>